<accession>A0AAD9UHT2</accession>
<evidence type="ECO:0000256" key="4">
    <source>
        <dbReference type="ARBA" id="ARBA00022837"/>
    </source>
</evidence>
<reference evidence="10" key="1">
    <citation type="journal article" date="2023" name="Mol. Biol. Evol.">
        <title>Third-Generation Sequencing Reveals the Adaptive Role of the Epigenome in Three Deep-Sea Polychaetes.</title>
        <authorList>
            <person name="Perez M."/>
            <person name="Aroh O."/>
            <person name="Sun Y."/>
            <person name="Lan Y."/>
            <person name="Juniper S.K."/>
            <person name="Young C.R."/>
            <person name="Angers B."/>
            <person name="Qian P.Y."/>
        </authorList>
    </citation>
    <scope>NUCLEOTIDE SEQUENCE</scope>
    <source>
        <strain evidence="10">R07B-5</strain>
    </source>
</reference>
<evidence type="ECO:0000256" key="7">
    <source>
        <dbReference type="SAM" id="Coils"/>
    </source>
</evidence>
<dbReference type="Gene3D" id="3.40.50.300">
    <property type="entry name" value="P-loop containing nucleotide triphosphate hydrolases"/>
    <property type="match status" value="1"/>
</dbReference>
<dbReference type="Proteomes" id="UP001209878">
    <property type="component" value="Unassembled WGS sequence"/>
</dbReference>
<protein>
    <recommendedName>
        <fullName evidence="9">EF-hand domain-containing protein</fullName>
    </recommendedName>
</protein>
<evidence type="ECO:0000313" key="10">
    <source>
        <dbReference type="EMBL" id="KAK2190058.1"/>
    </source>
</evidence>
<dbReference type="PROSITE" id="PS00018">
    <property type="entry name" value="EF_HAND_1"/>
    <property type="match status" value="1"/>
</dbReference>
<dbReference type="PROSITE" id="PS51420">
    <property type="entry name" value="RHO"/>
    <property type="match status" value="1"/>
</dbReference>
<evidence type="ECO:0000256" key="6">
    <source>
        <dbReference type="ARBA" id="ARBA00023134"/>
    </source>
</evidence>
<dbReference type="Gene3D" id="1.10.238.10">
    <property type="entry name" value="EF-hand"/>
    <property type="match status" value="1"/>
</dbReference>
<feature type="coiled-coil region" evidence="7">
    <location>
        <begin position="195"/>
        <end position="290"/>
    </location>
</feature>
<dbReference type="SUPFAM" id="SSF52540">
    <property type="entry name" value="P-loop containing nucleoside triphosphate hydrolases"/>
    <property type="match status" value="1"/>
</dbReference>
<dbReference type="PROSITE" id="PS51421">
    <property type="entry name" value="RAS"/>
    <property type="match status" value="1"/>
</dbReference>
<dbReference type="InterPro" id="IPR050227">
    <property type="entry name" value="Rab"/>
</dbReference>
<dbReference type="InterPro" id="IPR027417">
    <property type="entry name" value="P-loop_NTPase"/>
</dbReference>
<name>A0AAD9UHT2_RIDPI</name>
<comment type="caution">
    <text evidence="10">The sequence shown here is derived from an EMBL/GenBank/DDBJ whole genome shotgun (WGS) entry which is preliminary data.</text>
</comment>
<dbReference type="FunFam" id="3.40.50.300:FF:001348">
    <property type="entry name" value="Ras and EF-hand domain-containing protein"/>
    <property type="match status" value="1"/>
</dbReference>
<comment type="subcellular location">
    <subcellularLocation>
        <location evidence="1">Cytoplasm</location>
    </subcellularLocation>
</comment>
<dbReference type="InterPro" id="IPR018247">
    <property type="entry name" value="EF_Hand_1_Ca_BS"/>
</dbReference>
<dbReference type="SMART" id="SM00174">
    <property type="entry name" value="RHO"/>
    <property type="match status" value="1"/>
</dbReference>
<dbReference type="PANTHER" id="PTHR47977">
    <property type="entry name" value="RAS-RELATED PROTEIN RAB"/>
    <property type="match status" value="1"/>
</dbReference>
<dbReference type="SMART" id="SM00176">
    <property type="entry name" value="RAN"/>
    <property type="match status" value="1"/>
</dbReference>
<keyword evidence="6" id="KW-0342">GTP-binding</keyword>
<dbReference type="PROSITE" id="PS51419">
    <property type="entry name" value="RAB"/>
    <property type="match status" value="1"/>
</dbReference>
<feature type="domain" description="EF-hand" evidence="9">
    <location>
        <begin position="55"/>
        <end position="90"/>
    </location>
</feature>
<feature type="region of interest" description="Disordered" evidence="8">
    <location>
        <begin position="478"/>
        <end position="503"/>
    </location>
</feature>
<dbReference type="Pfam" id="PF13499">
    <property type="entry name" value="EF-hand_7"/>
    <property type="match status" value="1"/>
</dbReference>
<dbReference type="GO" id="GO:0003924">
    <property type="term" value="F:GTPase activity"/>
    <property type="evidence" value="ECO:0007669"/>
    <property type="project" value="InterPro"/>
</dbReference>
<dbReference type="SMART" id="SM00177">
    <property type="entry name" value="ARF"/>
    <property type="match status" value="1"/>
</dbReference>
<evidence type="ECO:0000256" key="1">
    <source>
        <dbReference type="ARBA" id="ARBA00004496"/>
    </source>
</evidence>
<dbReference type="PROSITE" id="PS50222">
    <property type="entry name" value="EF_HAND_2"/>
    <property type="match status" value="1"/>
</dbReference>
<dbReference type="GO" id="GO:0005737">
    <property type="term" value="C:cytoplasm"/>
    <property type="evidence" value="ECO:0007669"/>
    <property type="project" value="UniProtKB-SubCell"/>
</dbReference>
<dbReference type="NCBIfam" id="TIGR00231">
    <property type="entry name" value="small_GTP"/>
    <property type="match status" value="1"/>
</dbReference>
<evidence type="ECO:0000256" key="5">
    <source>
        <dbReference type="ARBA" id="ARBA00023054"/>
    </source>
</evidence>
<dbReference type="GO" id="GO:0005525">
    <property type="term" value="F:GTP binding"/>
    <property type="evidence" value="ECO:0007669"/>
    <property type="project" value="UniProtKB-KW"/>
</dbReference>
<evidence type="ECO:0000256" key="8">
    <source>
        <dbReference type="SAM" id="MobiDB-lite"/>
    </source>
</evidence>
<dbReference type="GO" id="GO:0005509">
    <property type="term" value="F:calcium ion binding"/>
    <property type="evidence" value="ECO:0007669"/>
    <property type="project" value="InterPro"/>
</dbReference>
<dbReference type="CDD" id="cd00154">
    <property type="entry name" value="Rab"/>
    <property type="match status" value="1"/>
</dbReference>
<keyword evidence="11" id="KW-1185">Reference proteome</keyword>
<dbReference type="SMART" id="SM00173">
    <property type="entry name" value="RAS"/>
    <property type="match status" value="1"/>
</dbReference>
<feature type="coiled-coil region" evidence="7">
    <location>
        <begin position="327"/>
        <end position="354"/>
    </location>
</feature>
<evidence type="ECO:0000256" key="2">
    <source>
        <dbReference type="ARBA" id="ARBA00022490"/>
    </source>
</evidence>
<dbReference type="InterPro" id="IPR005225">
    <property type="entry name" value="Small_GTP-bd"/>
</dbReference>
<evidence type="ECO:0000313" key="11">
    <source>
        <dbReference type="Proteomes" id="UP001209878"/>
    </source>
</evidence>
<keyword evidence="5 7" id="KW-0175">Coiled coil</keyword>
<keyword evidence="2" id="KW-0963">Cytoplasm</keyword>
<dbReference type="PRINTS" id="PR00449">
    <property type="entry name" value="RASTRNSFRMNG"/>
</dbReference>
<sequence>MATYVDQTLEREASQEDIQDALQQKAHELFMQCDKEGKGVITKRDMQNLQGELSLTPDQLEAVFDSLDNDCNNYLTLQEFTNGFGRFVGVTEPDVQEDGQMQHLAGLEQVYEHDQVDSMDDEKVFDTLLATVGGTNLFDDVDVIKSIWMRLRREEPELLGSFEEFLARVTGDIKRSQSDLKSMEAVLQNRSSIHDEELRKLYEEMEQQMKQEKERITAQEEARERRLKEQMEAEIREKDQQLQELLSVQSQMESKMHNLSSTELELKQNYDRLLKEKEDLESMLHESQEHLDDSRSSLSHLRRQQQEEKMYRAKASLGVNEGIARERESLVKQLEMLRTMNRKLRDDKDEAELQRAAVRIYRDESCDLAREDNGHHRKKELVKQGSVMSKYFGGDIHNDESTLSDRWSPIVESDGRRTNVHKVTKRVDSKRPVTREESIVRGRKSGRHVELLKLGLVENEVEDYSCDEDYLEQAQNGGFHSSTRMSEEDFDLPSPRGQPVGANDSAESQIELGLANATPERLFKVVFVGDSGVGKSSFMHQFCKREFRATFAATIGVDFQVKSLVVDGHLIALQLWDTAGQERFRSITKQYFRKADGIMVFYDVTSEISYKNVRNWITSIQEGIEDGTVLMLLGNKVDLLGDSEDGRVVTTKDGAKLADEYDMLFCETSAKSGRGVQESVRAMASLLREKEDIRVQKAIHIDDNLDNPAAKKKGCCPL</sequence>
<dbReference type="Pfam" id="PF00071">
    <property type="entry name" value="Ras"/>
    <property type="match status" value="1"/>
</dbReference>
<dbReference type="SMART" id="SM00175">
    <property type="entry name" value="RAB"/>
    <property type="match status" value="1"/>
</dbReference>
<dbReference type="InterPro" id="IPR011992">
    <property type="entry name" value="EF-hand-dom_pair"/>
</dbReference>
<dbReference type="InterPro" id="IPR002048">
    <property type="entry name" value="EF_hand_dom"/>
</dbReference>
<proteinExistence type="predicted"/>
<keyword evidence="4" id="KW-0106">Calcium</keyword>
<organism evidence="10 11">
    <name type="scientific">Ridgeia piscesae</name>
    <name type="common">Tubeworm</name>
    <dbReference type="NCBI Taxonomy" id="27915"/>
    <lineage>
        <taxon>Eukaryota</taxon>
        <taxon>Metazoa</taxon>
        <taxon>Spiralia</taxon>
        <taxon>Lophotrochozoa</taxon>
        <taxon>Annelida</taxon>
        <taxon>Polychaeta</taxon>
        <taxon>Sedentaria</taxon>
        <taxon>Canalipalpata</taxon>
        <taxon>Sabellida</taxon>
        <taxon>Siboglinidae</taxon>
        <taxon>Ridgeia</taxon>
    </lineage>
</organism>
<evidence type="ECO:0000259" key="9">
    <source>
        <dbReference type="PROSITE" id="PS50222"/>
    </source>
</evidence>
<gene>
    <name evidence="10" type="ORF">NP493_90g01018</name>
</gene>
<dbReference type="SUPFAM" id="SSF47473">
    <property type="entry name" value="EF-hand"/>
    <property type="match status" value="1"/>
</dbReference>
<evidence type="ECO:0000256" key="3">
    <source>
        <dbReference type="ARBA" id="ARBA00022741"/>
    </source>
</evidence>
<dbReference type="InterPro" id="IPR001806">
    <property type="entry name" value="Small_GTPase"/>
</dbReference>
<dbReference type="EMBL" id="JAODUO010000089">
    <property type="protein sequence ID" value="KAK2190058.1"/>
    <property type="molecule type" value="Genomic_DNA"/>
</dbReference>
<dbReference type="AlphaFoldDB" id="A0AAD9UHT2"/>
<keyword evidence="3" id="KW-0547">Nucleotide-binding</keyword>